<evidence type="ECO:0000256" key="1">
    <source>
        <dbReference type="SAM" id="Coils"/>
    </source>
</evidence>
<gene>
    <name evidence="2" type="ORF">LU635_15665</name>
</gene>
<comment type="caution">
    <text evidence="2">The sequence shown here is derived from an EMBL/GenBank/DDBJ whole genome shotgun (WGS) entry which is preliminary data.</text>
</comment>
<sequence>MRISYKLLITFLALTIFSCGQEKGKTTYTQAEREKASADLNEFFETEFQKEIEESPMTQTRRGMKTDYGKWDDFSNLKYAEDLDQAKKRIEFLEKVDTAALNEETKLSYRLYRRQIQNEIDDYKYRFYNYPINQMHGYHAELPAFLINMHRIDSVPDAEAYISRLVGMEMAMNDIIEQLKLREQNGIVPPKFVYDRTLDASRNIIKGKPFTKSTDPSTLMGDFKSKIEKLEISEEEETRLISEAENALVDHVQPAYESLIEFLENQQQRATEEAGVWKFPKGGEFYDNALKRVTTTGLTADEIHEIGLSEVARIHGEMEKIMEEVGFEGSLQDFFEFMKTDEQFYYENSDEGKEAYLKKAKDIINTMKGRLPELFNTMPEADIIVKAVEPFREKSAGKAFYQQPAIDGSRPGTYYANLYDMEAMPKYEMEALAYHEGIPGHHMQIAIAQELDSIPEFRKFSFFTAYVEGWGLYSEYIPKEIGFYKDPYSDFGRLAMELWRSCRLVVDTGIHAKKWTRQEGIDYYKENTPAAESACVKMVERHIVMPGQATAYKIGMNRILELREHAREQLGDKFDIKEFHDVVLTNGALPLNILESQVESWITSKSE</sequence>
<dbReference type="InterPro" id="IPR010281">
    <property type="entry name" value="DUF885"/>
</dbReference>
<dbReference type="Pfam" id="PF05960">
    <property type="entry name" value="DUF885"/>
    <property type="match status" value="1"/>
</dbReference>
<dbReference type="PROSITE" id="PS51257">
    <property type="entry name" value="PROKAR_LIPOPROTEIN"/>
    <property type="match status" value="1"/>
</dbReference>
<dbReference type="RefSeq" id="WP_240100451.1">
    <property type="nucleotide sequence ID" value="NZ_JAJSON010000027.1"/>
</dbReference>
<dbReference type="EMBL" id="JAJSON010000027">
    <property type="protein sequence ID" value="MCG9973088.1"/>
    <property type="molecule type" value="Genomic_DNA"/>
</dbReference>
<proteinExistence type="predicted"/>
<accession>A0A9X1UZD2</accession>
<keyword evidence="3" id="KW-1185">Reference proteome</keyword>
<dbReference type="Proteomes" id="UP001139344">
    <property type="component" value="Unassembled WGS sequence"/>
</dbReference>
<organism evidence="2 3">
    <name type="scientific">Christiangramia crocea</name>
    <dbReference type="NCBI Taxonomy" id="2904124"/>
    <lineage>
        <taxon>Bacteria</taxon>
        <taxon>Pseudomonadati</taxon>
        <taxon>Bacteroidota</taxon>
        <taxon>Flavobacteriia</taxon>
        <taxon>Flavobacteriales</taxon>
        <taxon>Flavobacteriaceae</taxon>
        <taxon>Christiangramia</taxon>
    </lineage>
</organism>
<evidence type="ECO:0000313" key="3">
    <source>
        <dbReference type="Proteomes" id="UP001139344"/>
    </source>
</evidence>
<reference evidence="2" key="1">
    <citation type="submission" date="2021-12" db="EMBL/GenBank/DDBJ databases">
        <title>Description of Gramella crocea sp. nov., a new bacterium isolated from activated sludge.</title>
        <authorList>
            <person name="Zhang X."/>
        </authorList>
    </citation>
    <scope>NUCLEOTIDE SEQUENCE</scope>
    <source>
        <strain evidence="2">YB25</strain>
    </source>
</reference>
<protein>
    <submittedName>
        <fullName evidence="2">DUF885 domain-containing protein</fullName>
    </submittedName>
</protein>
<dbReference type="PANTHER" id="PTHR33361:SF16">
    <property type="entry name" value="DUF885 DOMAIN-CONTAINING PROTEIN"/>
    <property type="match status" value="1"/>
</dbReference>
<keyword evidence="1" id="KW-0175">Coiled coil</keyword>
<dbReference type="PANTHER" id="PTHR33361">
    <property type="entry name" value="GLR0591 PROTEIN"/>
    <property type="match status" value="1"/>
</dbReference>
<evidence type="ECO:0000313" key="2">
    <source>
        <dbReference type="EMBL" id="MCG9973088.1"/>
    </source>
</evidence>
<feature type="coiled-coil region" evidence="1">
    <location>
        <begin position="76"/>
        <end position="103"/>
    </location>
</feature>
<name>A0A9X1UZD2_9FLAO</name>
<dbReference type="AlphaFoldDB" id="A0A9X1UZD2"/>